<proteinExistence type="predicted"/>
<feature type="transmembrane region" description="Helical" evidence="2">
    <location>
        <begin position="614"/>
        <end position="633"/>
    </location>
</feature>
<keyword evidence="2" id="KW-0472">Membrane</keyword>
<evidence type="ECO:0000256" key="2">
    <source>
        <dbReference type="SAM" id="Phobius"/>
    </source>
</evidence>
<evidence type="ECO:0000259" key="3">
    <source>
        <dbReference type="Pfam" id="PF13962"/>
    </source>
</evidence>
<protein>
    <recommendedName>
        <fullName evidence="3">PGG domain-containing protein</fullName>
    </recommendedName>
</protein>
<dbReference type="EMBL" id="JBJQOH010000003">
    <property type="protein sequence ID" value="KAL3695004.1"/>
    <property type="molecule type" value="Genomic_DNA"/>
</dbReference>
<evidence type="ECO:0000313" key="5">
    <source>
        <dbReference type="Proteomes" id="UP001633002"/>
    </source>
</evidence>
<dbReference type="Pfam" id="PF13962">
    <property type="entry name" value="PGG"/>
    <property type="match status" value="1"/>
</dbReference>
<dbReference type="InterPro" id="IPR026961">
    <property type="entry name" value="PGG_dom"/>
</dbReference>
<dbReference type="Pfam" id="PF13637">
    <property type="entry name" value="Ank_4"/>
    <property type="match status" value="1"/>
</dbReference>
<evidence type="ECO:0000256" key="1">
    <source>
        <dbReference type="SAM" id="MobiDB-lite"/>
    </source>
</evidence>
<accession>A0ABD3HW76</accession>
<feature type="domain" description="PGG" evidence="3">
    <location>
        <begin position="562"/>
        <end position="628"/>
    </location>
</feature>
<organism evidence="4 5">
    <name type="scientific">Riccia sorocarpa</name>
    <dbReference type="NCBI Taxonomy" id="122646"/>
    <lineage>
        <taxon>Eukaryota</taxon>
        <taxon>Viridiplantae</taxon>
        <taxon>Streptophyta</taxon>
        <taxon>Embryophyta</taxon>
        <taxon>Marchantiophyta</taxon>
        <taxon>Marchantiopsida</taxon>
        <taxon>Marchantiidae</taxon>
        <taxon>Marchantiales</taxon>
        <taxon>Ricciaceae</taxon>
        <taxon>Riccia</taxon>
    </lineage>
</organism>
<sequence>MAEIQCHHAINSALSSFLWDVRLLLGKDHPYRFYSTPSDKKKPEAWPVPSGPDDEKKKPKPWPVPSGPDDKFKESAKEALRRYVREYFPDPSLEEWIILDEAPNCTSRTGTMSDTSPKGSRSSEFHSHPLIVRQWMVTAPFLSLSEYLFLEGSRTWGFSNLQVGLRQDKDCILMLGSIISDPLIGQSSMDPDLPQEFGVSFFKYLMDITDTRRMAFHYGLISGICLQSSVNSEDVTSPILKLFVFLVQSKRRGDQSGAKDKILKEFEARFSMLDGAGRSLVHTLLASDLDLKWPGFELHVFSELCWSLNLGHLRECPDGHWYFSGKSWRTNVSCIYAAHGLPGWDFEWKMRDFPLSADMTVLTSPHLSPWQRTERLRWLLERDTFVSTVALPRVRLQNGGVSEEWLITSLKYAVLLDDTVAVELLAQDKRVHDPARMDNLSTFEESMSFNEELALHTFGSSLFLAAAQGDLEMIRILLNTRKFDYHYINEDGQTMLHHAVCSQEEPLSVPVMLHDFVEIPRMPLNLHFHLSKPEATDDHTIEHVDKRSALVAIASYIGPLEANALLVTAALVATVSYIDPLQPPLGYNLVDEDNLSKVQVDILPVCIFVVYNNLAFFFAIVAIMLSLSIIIYAEGVNARRA</sequence>
<dbReference type="InterPro" id="IPR002110">
    <property type="entry name" value="Ankyrin_rpt"/>
</dbReference>
<gene>
    <name evidence="4" type="ORF">R1sor_008655</name>
</gene>
<keyword evidence="2" id="KW-1133">Transmembrane helix</keyword>
<dbReference type="AlphaFoldDB" id="A0ABD3HW76"/>
<feature type="region of interest" description="Disordered" evidence="1">
    <location>
        <begin position="36"/>
        <end position="72"/>
    </location>
</feature>
<dbReference type="Gene3D" id="1.25.40.20">
    <property type="entry name" value="Ankyrin repeat-containing domain"/>
    <property type="match status" value="1"/>
</dbReference>
<reference evidence="4 5" key="1">
    <citation type="submission" date="2024-09" db="EMBL/GenBank/DDBJ databases">
        <title>Chromosome-scale assembly of Riccia sorocarpa.</title>
        <authorList>
            <person name="Paukszto L."/>
        </authorList>
    </citation>
    <scope>NUCLEOTIDE SEQUENCE [LARGE SCALE GENOMIC DNA]</scope>
    <source>
        <strain evidence="4">LP-2024</strain>
        <tissue evidence="4">Aerial parts of the thallus</tissue>
    </source>
</reference>
<keyword evidence="5" id="KW-1185">Reference proteome</keyword>
<comment type="caution">
    <text evidence="4">The sequence shown here is derived from an EMBL/GenBank/DDBJ whole genome shotgun (WGS) entry which is preliminary data.</text>
</comment>
<dbReference type="Proteomes" id="UP001633002">
    <property type="component" value="Unassembled WGS sequence"/>
</dbReference>
<dbReference type="SUPFAM" id="SSF48403">
    <property type="entry name" value="Ankyrin repeat"/>
    <property type="match status" value="1"/>
</dbReference>
<dbReference type="InterPro" id="IPR036770">
    <property type="entry name" value="Ankyrin_rpt-contain_sf"/>
</dbReference>
<keyword evidence="2" id="KW-0812">Transmembrane</keyword>
<name>A0ABD3HW76_9MARC</name>
<evidence type="ECO:0000313" key="4">
    <source>
        <dbReference type="EMBL" id="KAL3695004.1"/>
    </source>
</evidence>